<name>A0A2W5PUD2_VARPD</name>
<dbReference type="Proteomes" id="UP000249135">
    <property type="component" value="Unassembled WGS sequence"/>
</dbReference>
<dbReference type="EMBL" id="QFPP01000442">
    <property type="protein sequence ID" value="PZQ66205.1"/>
    <property type="molecule type" value="Genomic_DNA"/>
</dbReference>
<comment type="caution">
    <text evidence="2">The sequence shown here is derived from an EMBL/GenBank/DDBJ whole genome shotgun (WGS) entry which is preliminary data.</text>
</comment>
<sequence>MGRPGGKTCPPRSPASRGPLPPEGARFSLGRPGGKTWRPSRTSRSHWGFASALRTPCRTAS</sequence>
<feature type="region of interest" description="Disordered" evidence="1">
    <location>
        <begin position="1"/>
        <end position="61"/>
    </location>
</feature>
<gene>
    <name evidence="2" type="ORF">DI563_24210</name>
</gene>
<accession>A0A2W5PUD2</accession>
<dbReference type="AlphaFoldDB" id="A0A2W5PUD2"/>
<protein>
    <submittedName>
        <fullName evidence="2">Uncharacterized protein</fullName>
    </submittedName>
</protein>
<reference evidence="2 3" key="1">
    <citation type="submission" date="2017-08" db="EMBL/GenBank/DDBJ databases">
        <title>Infants hospitalized years apart are colonized by the same room-sourced microbial strains.</title>
        <authorList>
            <person name="Brooks B."/>
            <person name="Olm M.R."/>
            <person name="Firek B.A."/>
            <person name="Baker R."/>
            <person name="Thomas B.C."/>
            <person name="Morowitz M.J."/>
            <person name="Banfield J.F."/>
        </authorList>
    </citation>
    <scope>NUCLEOTIDE SEQUENCE [LARGE SCALE GENOMIC DNA]</scope>
    <source>
        <strain evidence="2">S2_005_003_R2_41</strain>
    </source>
</reference>
<evidence type="ECO:0000313" key="3">
    <source>
        <dbReference type="Proteomes" id="UP000249135"/>
    </source>
</evidence>
<evidence type="ECO:0000313" key="2">
    <source>
        <dbReference type="EMBL" id="PZQ66205.1"/>
    </source>
</evidence>
<proteinExistence type="predicted"/>
<evidence type="ECO:0000256" key="1">
    <source>
        <dbReference type="SAM" id="MobiDB-lite"/>
    </source>
</evidence>
<organism evidence="2 3">
    <name type="scientific">Variovorax paradoxus</name>
    <dbReference type="NCBI Taxonomy" id="34073"/>
    <lineage>
        <taxon>Bacteria</taxon>
        <taxon>Pseudomonadati</taxon>
        <taxon>Pseudomonadota</taxon>
        <taxon>Betaproteobacteria</taxon>
        <taxon>Burkholderiales</taxon>
        <taxon>Comamonadaceae</taxon>
        <taxon>Variovorax</taxon>
    </lineage>
</organism>